<protein>
    <recommendedName>
        <fullName evidence="5">Tetrahydromethanopterin synthesis protein</fullName>
    </recommendedName>
</protein>
<comment type="caution">
    <text evidence="3">The sequence shown here is derived from an EMBL/GenBank/DDBJ whole genome shotgun (WGS) entry which is preliminary data.</text>
</comment>
<dbReference type="Pfam" id="PF04289">
    <property type="entry name" value="DUF447_N"/>
    <property type="match status" value="1"/>
</dbReference>
<reference evidence="3" key="1">
    <citation type="journal article" date="2014" name="Int. J. Syst. Evol. Microbiol.">
        <title>Complete genome sequence of Corynebacterium casei LMG S-19264T (=DSM 44701T), isolated from a smear-ripened cheese.</title>
        <authorList>
            <consortium name="US DOE Joint Genome Institute (JGI-PGF)"/>
            <person name="Walter F."/>
            <person name="Albersmeier A."/>
            <person name="Kalinowski J."/>
            <person name="Ruckert C."/>
        </authorList>
    </citation>
    <scope>NUCLEOTIDE SEQUENCE</scope>
    <source>
        <strain evidence="3">CGMCC 1.15320</strain>
    </source>
</reference>
<dbReference type="InterPro" id="IPR007386">
    <property type="entry name" value="DUF447_N"/>
</dbReference>
<reference evidence="3" key="2">
    <citation type="submission" date="2020-09" db="EMBL/GenBank/DDBJ databases">
        <authorList>
            <person name="Sun Q."/>
            <person name="Zhou Y."/>
        </authorList>
    </citation>
    <scope>NUCLEOTIDE SEQUENCE</scope>
    <source>
        <strain evidence="3">CGMCC 1.15320</strain>
    </source>
</reference>
<dbReference type="SUPFAM" id="SSF50475">
    <property type="entry name" value="FMN-binding split barrel"/>
    <property type="match status" value="1"/>
</dbReference>
<evidence type="ECO:0000313" key="3">
    <source>
        <dbReference type="EMBL" id="GGA58842.1"/>
    </source>
</evidence>
<gene>
    <name evidence="3" type="ORF">GCM10011385_10670</name>
</gene>
<dbReference type="AlphaFoldDB" id="A0A916RK32"/>
<evidence type="ECO:0000313" key="4">
    <source>
        <dbReference type="Proteomes" id="UP000636264"/>
    </source>
</evidence>
<evidence type="ECO:0008006" key="5">
    <source>
        <dbReference type="Google" id="ProtNLM"/>
    </source>
</evidence>
<evidence type="ECO:0000259" key="2">
    <source>
        <dbReference type="Pfam" id="PF20766"/>
    </source>
</evidence>
<dbReference type="RefSeq" id="WP_188719909.1">
    <property type="nucleotide sequence ID" value="NZ_BMIF01000002.1"/>
</dbReference>
<feature type="domain" description="DUF447" evidence="2">
    <location>
        <begin position="126"/>
        <end position="178"/>
    </location>
</feature>
<dbReference type="Pfam" id="PF20766">
    <property type="entry name" value="DUF447_C"/>
    <property type="match status" value="1"/>
</dbReference>
<feature type="domain" description="DUF447" evidence="1">
    <location>
        <begin position="5"/>
        <end position="119"/>
    </location>
</feature>
<dbReference type="Gene3D" id="2.30.110.10">
    <property type="entry name" value="Electron Transport, Fmn-binding Protein, Chain A"/>
    <property type="match status" value="1"/>
</dbReference>
<dbReference type="EMBL" id="BMIF01000002">
    <property type="protein sequence ID" value="GGA58842.1"/>
    <property type="molecule type" value="Genomic_DNA"/>
</dbReference>
<proteinExistence type="predicted"/>
<name>A0A916RK32_9HYPH</name>
<evidence type="ECO:0000259" key="1">
    <source>
        <dbReference type="Pfam" id="PF04289"/>
    </source>
</evidence>
<dbReference type="InterPro" id="IPR012349">
    <property type="entry name" value="Split_barrel_FMN-bd"/>
</dbReference>
<accession>A0A916RK32</accession>
<dbReference type="InterPro" id="IPR049288">
    <property type="entry name" value="DUF447_C"/>
</dbReference>
<sequence>MPYIRESILTTVDGEGEVHIAPLGIIQDGEHWIIAPFRPSKTLDNLLMNPVAVASYTDDVRIFAGCLTGRKDWPIVSIKDCPVPRLAAALAHSVLEVVGTQDDEVRPRFRCRVISEEAHAPFLGMNRARAAVLELAILVSRLNMLPQEKIEAELAYLKIAIDKTAGPEELEAWDWLMERVNDHFRDQLPTI</sequence>
<organism evidence="3 4">
    <name type="scientific">Nitratireductor aestuarii</name>
    <dbReference type="NCBI Taxonomy" id="1735103"/>
    <lineage>
        <taxon>Bacteria</taxon>
        <taxon>Pseudomonadati</taxon>
        <taxon>Pseudomonadota</taxon>
        <taxon>Alphaproteobacteria</taxon>
        <taxon>Hyphomicrobiales</taxon>
        <taxon>Phyllobacteriaceae</taxon>
        <taxon>Nitratireductor</taxon>
    </lineage>
</organism>
<dbReference type="Proteomes" id="UP000636264">
    <property type="component" value="Unassembled WGS sequence"/>
</dbReference>
<keyword evidence="4" id="KW-1185">Reference proteome</keyword>
<dbReference type="Gene3D" id="1.20.58.290">
    <property type="entry name" value="Hypothetical membrane protein ta0354_69_121"/>
    <property type="match status" value="1"/>
</dbReference>